<dbReference type="InterPro" id="IPR036388">
    <property type="entry name" value="WH-like_DNA-bd_sf"/>
</dbReference>
<dbReference type="Gene3D" id="1.10.10.10">
    <property type="entry name" value="Winged helix-like DNA-binding domain superfamily/Winged helix DNA-binding domain"/>
    <property type="match status" value="1"/>
</dbReference>
<dbReference type="Proteomes" id="UP000002066">
    <property type="component" value="Plasmid pSFLA02"/>
</dbReference>
<geneLocation type="plasmid" evidence="1 2">
    <name>pSFLA02</name>
</geneLocation>
<keyword evidence="1" id="KW-0614">Plasmid</keyword>
<proteinExistence type="predicted"/>
<protein>
    <recommendedName>
        <fullName evidence="3">HTH iclR-type domain-containing protein</fullName>
    </recommendedName>
</protein>
<dbReference type="SUPFAM" id="SSF46785">
    <property type="entry name" value="Winged helix' DNA-binding domain"/>
    <property type="match status" value="1"/>
</dbReference>
<name>A0A8D3WNA4_STRFA</name>
<dbReference type="KEGG" id="sfa:Sfla_6671"/>
<organism evidence="1 2">
    <name type="scientific">Streptomyces pratensis (strain ATCC 33331 / IAF-45CD)</name>
    <dbReference type="NCBI Taxonomy" id="591167"/>
    <lineage>
        <taxon>Bacteria</taxon>
        <taxon>Bacillati</taxon>
        <taxon>Actinomycetota</taxon>
        <taxon>Actinomycetes</taxon>
        <taxon>Kitasatosporales</taxon>
        <taxon>Streptomycetaceae</taxon>
        <taxon>Streptomyces</taxon>
    </lineage>
</organism>
<dbReference type="EMBL" id="CP002477">
    <property type="protein sequence ID" value="ADW07969.1"/>
    <property type="molecule type" value="Genomic_DNA"/>
</dbReference>
<sequence>MDSKSDEEVGSPGRLFDAALERLRGLFGEGWAVEAVPGFQQDPSDWYSDRMIEIRSADMGHTARYVVDLKSSLTPRTVDTELLSKLRLVRQVNSFTSLLVMAPWMSPKTQDLLRIHGISYVDLTGNIWIRADRPAIFIYTEGQSRAPRSASQPSSAVTLSGSKVDRLVRILADVRPPYRASDLAAATKLSLAYVSRLLGTLEDQLLIQREGRTIHSVNWQGLLRARAEHSNLLNLNPYSGFIAPNGVDYLLRQMRDDDFTSRRLFAITGSYAAREVAPLSVGGQLMIYIRPDHFSDELVDHLGLLEVKQQADVLFLDAHDPVVFKQSRIVGGLPHVALSQLALDCLSGPGRLPAEGEAVLERMSAHEQWRNLDIHTIKEWWAA</sequence>
<evidence type="ECO:0008006" key="3">
    <source>
        <dbReference type="Google" id="ProtNLM"/>
    </source>
</evidence>
<accession>A0A8D3WNA4</accession>
<evidence type="ECO:0000313" key="1">
    <source>
        <dbReference type="EMBL" id="ADW07969.1"/>
    </source>
</evidence>
<dbReference type="InterPro" id="IPR036390">
    <property type="entry name" value="WH_DNA-bd_sf"/>
</dbReference>
<dbReference type="AlphaFoldDB" id="A0A8D3WNA4"/>
<evidence type="ECO:0000313" key="2">
    <source>
        <dbReference type="Proteomes" id="UP000002066"/>
    </source>
</evidence>
<gene>
    <name evidence="1" type="ORF">Sfla_6671</name>
</gene>
<reference evidence="1 2" key="1">
    <citation type="submission" date="2011-01" db="EMBL/GenBank/DDBJ databases">
        <title>Complete sequence of plasmid2 of Streptomyces flavogriseus ATCC 33331.</title>
        <authorList>
            <consortium name="US DOE Joint Genome Institute"/>
            <person name="Lucas S."/>
            <person name="Copeland A."/>
            <person name="Lapidus A."/>
            <person name="Cheng J.-F."/>
            <person name="Goodwin L."/>
            <person name="Pitluck S."/>
            <person name="Davenport K."/>
            <person name="Detter J.C."/>
            <person name="Han C."/>
            <person name="Tapia R."/>
            <person name="Land M."/>
            <person name="Hauser L."/>
            <person name="Kyrpides N."/>
            <person name="Ivanova N."/>
            <person name="Ovchinnikova G."/>
            <person name="Pagani I."/>
            <person name="Brumm P."/>
            <person name="Mead D."/>
            <person name="Woyke T."/>
        </authorList>
    </citation>
    <scope>NUCLEOTIDE SEQUENCE [LARGE SCALE GENOMIC DNA]</scope>
    <source>
        <strain evidence="2">ATCC 33331 / IAF-45CD</strain>
        <plasmid evidence="1 2">pSFLA02</plasmid>
    </source>
</reference>